<reference evidence="4" key="1">
    <citation type="submission" date="2012-12" db="EMBL/GenBank/DDBJ databases">
        <authorList>
            <person name="Hellsten U."/>
            <person name="Grimwood J."/>
            <person name="Chapman J.A."/>
            <person name="Shapiro H."/>
            <person name="Aerts A."/>
            <person name="Otillar R.P."/>
            <person name="Terry A.Y."/>
            <person name="Boore J.L."/>
            <person name="Simakov O."/>
            <person name="Marletaz F."/>
            <person name="Cho S.-J."/>
            <person name="Edsinger-Gonzales E."/>
            <person name="Havlak P."/>
            <person name="Kuo D.-H."/>
            <person name="Larsson T."/>
            <person name="Lv J."/>
            <person name="Arendt D."/>
            <person name="Savage R."/>
            <person name="Osoegawa K."/>
            <person name="de Jong P."/>
            <person name="Lindberg D.R."/>
            <person name="Seaver E.C."/>
            <person name="Weisblat D.A."/>
            <person name="Putnam N.H."/>
            <person name="Grigoriev I.V."/>
            <person name="Rokhsar D.S."/>
        </authorList>
    </citation>
    <scope>NUCLEOTIDE SEQUENCE</scope>
</reference>
<proteinExistence type="predicted"/>
<dbReference type="GeneID" id="20201493"/>
<name>T1EY43_HELRO</name>
<feature type="region of interest" description="Disordered" evidence="1">
    <location>
        <begin position="179"/>
        <end position="246"/>
    </location>
</feature>
<evidence type="ECO:0000256" key="1">
    <source>
        <dbReference type="SAM" id="MobiDB-lite"/>
    </source>
</evidence>
<reference evidence="2 4" key="2">
    <citation type="journal article" date="2013" name="Nature">
        <title>Insights into bilaterian evolution from three spiralian genomes.</title>
        <authorList>
            <person name="Simakov O."/>
            <person name="Marletaz F."/>
            <person name="Cho S.J."/>
            <person name="Edsinger-Gonzales E."/>
            <person name="Havlak P."/>
            <person name="Hellsten U."/>
            <person name="Kuo D.H."/>
            <person name="Larsson T."/>
            <person name="Lv J."/>
            <person name="Arendt D."/>
            <person name="Savage R."/>
            <person name="Osoegawa K."/>
            <person name="de Jong P."/>
            <person name="Grimwood J."/>
            <person name="Chapman J.A."/>
            <person name="Shapiro H."/>
            <person name="Aerts A."/>
            <person name="Otillar R.P."/>
            <person name="Terry A.Y."/>
            <person name="Boore J.L."/>
            <person name="Grigoriev I.V."/>
            <person name="Lindberg D.R."/>
            <person name="Seaver E.C."/>
            <person name="Weisblat D.A."/>
            <person name="Putnam N.H."/>
            <person name="Rokhsar D.S."/>
        </authorList>
    </citation>
    <scope>NUCLEOTIDE SEQUENCE</scope>
</reference>
<evidence type="ECO:0000313" key="3">
    <source>
        <dbReference type="EnsemblMetazoa" id="HelroP166421"/>
    </source>
</evidence>
<evidence type="ECO:0000313" key="4">
    <source>
        <dbReference type="Proteomes" id="UP000015101"/>
    </source>
</evidence>
<feature type="region of interest" description="Disordered" evidence="1">
    <location>
        <begin position="509"/>
        <end position="624"/>
    </location>
</feature>
<dbReference type="Proteomes" id="UP000015101">
    <property type="component" value="Unassembled WGS sequence"/>
</dbReference>
<dbReference type="EMBL" id="KB097753">
    <property type="protein sequence ID" value="ESN90718.1"/>
    <property type="molecule type" value="Genomic_DNA"/>
</dbReference>
<dbReference type="AlphaFoldDB" id="T1EY43"/>
<dbReference type="EnsemblMetazoa" id="HelroT166421">
    <property type="protein sequence ID" value="HelroP166421"/>
    <property type="gene ID" value="HelroG166421"/>
</dbReference>
<accession>T1EY43</accession>
<keyword evidence="4" id="KW-1185">Reference proteome</keyword>
<feature type="compositionally biased region" description="Low complexity" evidence="1">
    <location>
        <begin position="534"/>
        <end position="549"/>
    </location>
</feature>
<feature type="region of interest" description="Disordered" evidence="1">
    <location>
        <begin position="638"/>
        <end position="695"/>
    </location>
</feature>
<organism evidence="3 4">
    <name type="scientific">Helobdella robusta</name>
    <name type="common">Californian leech</name>
    <dbReference type="NCBI Taxonomy" id="6412"/>
    <lineage>
        <taxon>Eukaryota</taxon>
        <taxon>Metazoa</taxon>
        <taxon>Spiralia</taxon>
        <taxon>Lophotrochozoa</taxon>
        <taxon>Annelida</taxon>
        <taxon>Clitellata</taxon>
        <taxon>Hirudinea</taxon>
        <taxon>Rhynchobdellida</taxon>
        <taxon>Glossiphoniidae</taxon>
        <taxon>Helobdella</taxon>
    </lineage>
</organism>
<feature type="compositionally biased region" description="Basic and acidic residues" evidence="1">
    <location>
        <begin position="199"/>
        <end position="209"/>
    </location>
</feature>
<feature type="compositionally biased region" description="Basic and acidic residues" evidence="1">
    <location>
        <begin position="588"/>
        <end position="603"/>
    </location>
</feature>
<feature type="region of interest" description="Disordered" evidence="1">
    <location>
        <begin position="450"/>
        <end position="473"/>
    </location>
</feature>
<dbReference type="KEGG" id="hro:HELRODRAFT_166421"/>
<feature type="region of interest" description="Disordered" evidence="1">
    <location>
        <begin position="271"/>
        <end position="296"/>
    </location>
</feature>
<evidence type="ECO:0000313" key="2">
    <source>
        <dbReference type="EMBL" id="ESN90718.1"/>
    </source>
</evidence>
<feature type="compositionally biased region" description="Low complexity" evidence="1">
    <location>
        <begin position="187"/>
        <end position="196"/>
    </location>
</feature>
<feature type="compositionally biased region" description="Polar residues" evidence="1">
    <location>
        <begin position="278"/>
        <end position="296"/>
    </location>
</feature>
<reference evidence="3" key="3">
    <citation type="submission" date="2015-06" db="UniProtKB">
        <authorList>
            <consortium name="EnsemblMetazoa"/>
        </authorList>
    </citation>
    <scope>IDENTIFICATION</scope>
</reference>
<gene>
    <name evidence="3" type="primary">20201493</name>
    <name evidence="2" type="ORF">HELRODRAFT_166421</name>
</gene>
<dbReference type="HOGENOM" id="CLU_396521_0_0_1"/>
<protein>
    <submittedName>
        <fullName evidence="2 3">Uncharacterized protein</fullName>
    </submittedName>
</protein>
<feature type="compositionally biased region" description="Acidic residues" evidence="1">
    <location>
        <begin position="642"/>
        <end position="666"/>
    </location>
</feature>
<sequence length="695" mass="76851">MASTEFNDVSLENLQVNGLGAVVKDADDNMMVNDVVSNGVKVYDDVDDLLQDHNSSAGPRNCENIGLSKNITCANSNNDNAVSKEELGIENKGKVSNNDSILEGQNNENDQVGSVDANVEPRVKKSGVSTVQVTVKAAKDGKTPQKVYNHTIRVKNNNNIVLETEKRCSKKIEKAITKPIEKKKKTSTNINSSNRTSSHKKEEPTLKLFDDDDLPLTGKVSTGRSKKKKRQNDDEDDDNDDGGGWHMMSKITGKIFDDDDDDEDRYYDDEFSSHHYGSGQSKKLLASSSKPHSNSDKIWSSYAKKKFKVDVQGGLKFTKSRDFNKSKSVMGSGSKGVHQQQQQHYHTSSHNNNSSSSNFFVSPPSSSLAAFNAPVTNLMDNDELERKSSILKAWETKLKCLDSELEDRANTIKRNEGKMVREERRLKEIENSLKYREKILSFDCLTANNITNNDETDNKTSSSSSSSLHSVELSRQKKEMIDMMIEYKEWLEQQQLLLRSSDVTQPLTLQPLPHEKQFNDDVVDNINDKRNDDNGLGNNNNSADGNSGNKVEELLQENGNNNDSNKGSASAVVGGDDKNDGDNDVADDDNKVNNDDSGHKNDDNNNDNDVEMSENVNASSASSNMGFGVKIPGGSDFLEPFVYDDDVNNNENDNDDDDDDGGDDNNENNNILYGNVASDGNDNKNDDAGDVELAE</sequence>
<dbReference type="RefSeq" id="XP_009031599.1">
    <property type="nucleotide sequence ID" value="XM_009033351.1"/>
</dbReference>
<dbReference type="InParanoid" id="T1EY43"/>
<feature type="compositionally biased region" description="Polar residues" evidence="1">
    <location>
        <begin position="95"/>
        <end position="112"/>
    </location>
</feature>
<feature type="region of interest" description="Disordered" evidence="1">
    <location>
        <begin position="322"/>
        <end position="359"/>
    </location>
</feature>
<dbReference type="EMBL" id="AMQM01002372">
    <property type="status" value="NOT_ANNOTATED_CDS"/>
    <property type="molecule type" value="Genomic_DNA"/>
</dbReference>
<dbReference type="CTD" id="20201493"/>
<feature type="compositionally biased region" description="Low complexity" evidence="1">
    <location>
        <begin position="613"/>
        <end position="624"/>
    </location>
</feature>
<feature type="compositionally biased region" description="Low complexity" evidence="1">
    <location>
        <begin position="326"/>
        <end position="359"/>
    </location>
</feature>
<feature type="compositionally biased region" description="Polar residues" evidence="1">
    <location>
        <begin position="557"/>
        <end position="568"/>
    </location>
</feature>
<feature type="region of interest" description="Disordered" evidence="1">
    <location>
        <begin position="95"/>
        <end position="123"/>
    </location>
</feature>